<dbReference type="SUPFAM" id="SSF74653">
    <property type="entry name" value="TolA/TonB C-terminal domain"/>
    <property type="match status" value="1"/>
</dbReference>
<dbReference type="PROSITE" id="PS52015">
    <property type="entry name" value="TONB_CTD"/>
    <property type="match status" value="1"/>
</dbReference>
<dbReference type="Gene3D" id="3.30.1150.10">
    <property type="match status" value="1"/>
</dbReference>
<dbReference type="InterPro" id="IPR037682">
    <property type="entry name" value="TonB_C"/>
</dbReference>
<keyword evidence="4" id="KW-0472">Membrane</keyword>
<proteinExistence type="predicted"/>
<evidence type="ECO:0000256" key="2">
    <source>
        <dbReference type="ARBA" id="ARBA00022692"/>
    </source>
</evidence>
<keyword evidence="3" id="KW-1133">Transmembrane helix</keyword>
<accession>X1EAD2</accession>
<evidence type="ECO:0000313" key="6">
    <source>
        <dbReference type="EMBL" id="GAH29547.1"/>
    </source>
</evidence>
<comment type="caution">
    <text evidence="6">The sequence shown here is derived from an EMBL/GenBank/DDBJ whole genome shotgun (WGS) entry which is preliminary data.</text>
</comment>
<keyword evidence="2" id="KW-0812">Transmembrane</keyword>
<feature type="domain" description="TonB C-terminal" evidence="5">
    <location>
        <begin position="136"/>
        <end position="226"/>
    </location>
</feature>
<dbReference type="GO" id="GO:0016020">
    <property type="term" value="C:membrane"/>
    <property type="evidence" value="ECO:0007669"/>
    <property type="project" value="UniProtKB-SubCell"/>
</dbReference>
<organism evidence="6">
    <name type="scientific">marine sediment metagenome</name>
    <dbReference type="NCBI Taxonomy" id="412755"/>
    <lineage>
        <taxon>unclassified sequences</taxon>
        <taxon>metagenomes</taxon>
        <taxon>ecological metagenomes</taxon>
    </lineage>
</organism>
<dbReference type="GO" id="GO:0055085">
    <property type="term" value="P:transmembrane transport"/>
    <property type="evidence" value="ECO:0007669"/>
    <property type="project" value="InterPro"/>
</dbReference>
<comment type="subcellular location">
    <subcellularLocation>
        <location evidence="1">Membrane</location>
        <topology evidence="1">Single-pass membrane protein</topology>
    </subcellularLocation>
</comment>
<evidence type="ECO:0000259" key="5">
    <source>
        <dbReference type="PROSITE" id="PS52015"/>
    </source>
</evidence>
<evidence type="ECO:0000256" key="3">
    <source>
        <dbReference type="ARBA" id="ARBA00022989"/>
    </source>
</evidence>
<dbReference type="Pfam" id="PF03544">
    <property type="entry name" value="TonB_C"/>
    <property type="match status" value="1"/>
</dbReference>
<dbReference type="NCBIfam" id="TIGR01352">
    <property type="entry name" value="tonB_Cterm"/>
    <property type="match status" value="1"/>
</dbReference>
<dbReference type="AlphaFoldDB" id="X1EAD2"/>
<name>X1EAD2_9ZZZZ</name>
<protein>
    <recommendedName>
        <fullName evidence="5">TonB C-terminal domain-containing protein</fullName>
    </recommendedName>
</protein>
<gene>
    <name evidence="6" type="ORF">S03H2_03153</name>
</gene>
<dbReference type="InterPro" id="IPR006260">
    <property type="entry name" value="TonB/TolA_C"/>
</dbReference>
<sequence length="226" mass="25650">MKSPPLPQTDEYSVLVEFQNDRYEDIPDFRGASVDLRERRGFEGRTPDLPRGMIHEMSDIPFPGASRGTAKKTATAFIPERISYPRTDDQLLPEISGKVPIASSEDIFAQVMAEIGKDDIQKPAESGITQPDELEWKGKERKLIKKPDPQFPDILLQEGQEVDVKALFTVAPTGQVIRVEIIQSSGYTMVDRAVERALFDYFFEESHSDTNDFGAIQFHFRLERLD</sequence>
<reference evidence="6" key="1">
    <citation type="journal article" date="2014" name="Front. Microbiol.">
        <title>High frequency of phylogenetically diverse reductive dehalogenase-homologous genes in deep subseafloor sedimentary metagenomes.</title>
        <authorList>
            <person name="Kawai M."/>
            <person name="Futagami T."/>
            <person name="Toyoda A."/>
            <person name="Takaki Y."/>
            <person name="Nishi S."/>
            <person name="Hori S."/>
            <person name="Arai W."/>
            <person name="Tsubouchi T."/>
            <person name="Morono Y."/>
            <person name="Uchiyama I."/>
            <person name="Ito T."/>
            <person name="Fujiyama A."/>
            <person name="Inagaki F."/>
            <person name="Takami H."/>
        </authorList>
    </citation>
    <scope>NUCLEOTIDE SEQUENCE</scope>
    <source>
        <strain evidence="6">Expedition CK06-06</strain>
    </source>
</reference>
<evidence type="ECO:0000256" key="1">
    <source>
        <dbReference type="ARBA" id="ARBA00004167"/>
    </source>
</evidence>
<dbReference type="EMBL" id="BARU01001136">
    <property type="protein sequence ID" value="GAH29547.1"/>
    <property type="molecule type" value="Genomic_DNA"/>
</dbReference>
<evidence type="ECO:0000256" key="4">
    <source>
        <dbReference type="ARBA" id="ARBA00023136"/>
    </source>
</evidence>